<dbReference type="PRINTS" id="PR00598">
    <property type="entry name" value="HTHMARR"/>
</dbReference>
<dbReference type="InterPro" id="IPR036390">
    <property type="entry name" value="WH_DNA-bd_sf"/>
</dbReference>
<dbReference type="RefSeq" id="WP_145904756.1">
    <property type="nucleotide sequence ID" value="NZ_BAAAMZ010000031.1"/>
</dbReference>
<dbReference type="PROSITE" id="PS50995">
    <property type="entry name" value="HTH_MARR_2"/>
    <property type="match status" value="1"/>
</dbReference>
<keyword evidence="3" id="KW-1185">Reference proteome</keyword>
<organism evidence="2 3">
    <name type="scientific">Kitasatospora viridis</name>
    <dbReference type="NCBI Taxonomy" id="281105"/>
    <lineage>
        <taxon>Bacteria</taxon>
        <taxon>Bacillati</taxon>
        <taxon>Actinomycetota</taxon>
        <taxon>Actinomycetes</taxon>
        <taxon>Kitasatosporales</taxon>
        <taxon>Streptomycetaceae</taxon>
        <taxon>Kitasatospora</taxon>
    </lineage>
</organism>
<name>A0A561UG08_9ACTN</name>
<dbReference type="SMART" id="SM00347">
    <property type="entry name" value="HTH_MARR"/>
    <property type="match status" value="1"/>
</dbReference>
<feature type="domain" description="HTH marR-type" evidence="1">
    <location>
        <begin position="10"/>
        <end position="142"/>
    </location>
</feature>
<dbReference type="AlphaFoldDB" id="A0A561UG08"/>
<gene>
    <name evidence="2" type="ORF">FHX73_112110</name>
</gene>
<dbReference type="PANTHER" id="PTHR33164:SF43">
    <property type="entry name" value="HTH-TYPE TRANSCRIPTIONAL REPRESSOR YETL"/>
    <property type="match status" value="1"/>
</dbReference>
<accession>A0A561UG08</accession>
<keyword evidence="2" id="KW-0238">DNA-binding</keyword>
<dbReference type="Gene3D" id="1.10.10.10">
    <property type="entry name" value="Winged helix-like DNA-binding domain superfamily/Winged helix DNA-binding domain"/>
    <property type="match status" value="1"/>
</dbReference>
<dbReference type="Proteomes" id="UP000317940">
    <property type="component" value="Unassembled WGS sequence"/>
</dbReference>
<sequence>MSAVNPPSLTSSLSFRLGTLGTIATTRFTAAIEDRGLKPKHVALLAALDGGAAPSQLELAQAMGVAPSLVVSMADQLQALGAVQRERDPADRRRQILALTEDGRELLHECAAQAHAIDAELAAALSPAERESLRHALGVLAHEAGLPVEE</sequence>
<evidence type="ECO:0000259" key="1">
    <source>
        <dbReference type="PROSITE" id="PS50995"/>
    </source>
</evidence>
<dbReference type="PANTHER" id="PTHR33164">
    <property type="entry name" value="TRANSCRIPTIONAL REGULATOR, MARR FAMILY"/>
    <property type="match status" value="1"/>
</dbReference>
<protein>
    <submittedName>
        <fullName evidence="2">DNA-binding MarR family transcriptional regulator</fullName>
    </submittedName>
</protein>
<dbReference type="Pfam" id="PF12802">
    <property type="entry name" value="MarR_2"/>
    <property type="match status" value="1"/>
</dbReference>
<dbReference type="EMBL" id="VIWT01000001">
    <property type="protein sequence ID" value="TWF98303.1"/>
    <property type="molecule type" value="Genomic_DNA"/>
</dbReference>
<proteinExistence type="predicted"/>
<evidence type="ECO:0000313" key="2">
    <source>
        <dbReference type="EMBL" id="TWF98303.1"/>
    </source>
</evidence>
<dbReference type="GO" id="GO:0003677">
    <property type="term" value="F:DNA binding"/>
    <property type="evidence" value="ECO:0007669"/>
    <property type="project" value="UniProtKB-KW"/>
</dbReference>
<dbReference type="InterPro" id="IPR036388">
    <property type="entry name" value="WH-like_DNA-bd_sf"/>
</dbReference>
<reference evidence="2 3" key="1">
    <citation type="submission" date="2019-06" db="EMBL/GenBank/DDBJ databases">
        <title>Sequencing the genomes of 1000 actinobacteria strains.</title>
        <authorList>
            <person name="Klenk H.-P."/>
        </authorList>
    </citation>
    <scope>NUCLEOTIDE SEQUENCE [LARGE SCALE GENOMIC DNA]</scope>
    <source>
        <strain evidence="2 3">DSM 44826</strain>
    </source>
</reference>
<dbReference type="OrthoDB" id="4462574at2"/>
<evidence type="ECO:0000313" key="3">
    <source>
        <dbReference type="Proteomes" id="UP000317940"/>
    </source>
</evidence>
<dbReference type="InterPro" id="IPR000835">
    <property type="entry name" value="HTH_MarR-typ"/>
</dbReference>
<comment type="caution">
    <text evidence="2">The sequence shown here is derived from an EMBL/GenBank/DDBJ whole genome shotgun (WGS) entry which is preliminary data.</text>
</comment>
<dbReference type="InterPro" id="IPR039422">
    <property type="entry name" value="MarR/SlyA-like"/>
</dbReference>
<dbReference type="SUPFAM" id="SSF46785">
    <property type="entry name" value="Winged helix' DNA-binding domain"/>
    <property type="match status" value="1"/>
</dbReference>
<dbReference type="GO" id="GO:0003700">
    <property type="term" value="F:DNA-binding transcription factor activity"/>
    <property type="evidence" value="ECO:0007669"/>
    <property type="project" value="InterPro"/>
</dbReference>
<dbReference type="GO" id="GO:0006950">
    <property type="term" value="P:response to stress"/>
    <property type="evidence" value="ECO:0007669"/>
    <property type="project" value="TreeGrafter"/>
</dbReference>